<evidence type="ECO:0000313" key="3">
    <source>
        <dbReference type="Proteomes" id="UP000006038"/>
    </source>
</evidence>
<dbReference type="AlphaFoldDB" id="J3MKR3"/>
<keyword evidence="1" id="KW-1133">Transmembrane helix</keyword>
<reference evidence="2" key="1">
    <citation type="journal article" date="2013" name="Nat. Commun.">
        <title>Whole-genome sequencing of Oryza brachyantha reveals mechanisms underlying Oryza genome evolution.</title>
        <authorList>
            <person name="Chen J."/>
            <person name="Huang Q."/>
            <person name="Gao D."/>
            <person name="Wang J."/>
            <person name="Lang Y."/>
            <person name="Liu T."/>
            <person name="Li B."/>
            <person name="Bai Z."/>
            <person name="Luis Goicoechea J."/>
            <person name="Liang C."/>
            <person name="Chen C."/>
            <person name="Zhang W."/>
            <person name="Sun S."/>
            <person name="Liao Y."/>
            <person name="Zhang X."/>
            <person name="Yang L."/>
            <person name="Song C."/>
            <person name="Wang M."/>
            <person name="Shi J."/>
            <person name="Liu G."/>
            <person name="Liu J."/>
            <person name="Zhou H."/>
            <person name="Zhou W."/>
            <person name="Yu Q."/>
            <person name="An N."/>
            <person name="Chen Y."/>
            <person name="Cai Q."/>
            <person name="Wang B."/>
            <person name="Liu B."/>
            <person name="Min J."/>
            <person name="Huang Y."/>
            <person name="Wu H."/>
            <person name="Li Z."/>
            <person name="Zhang Y."/>
            <person name="Yin Y."/>
            <person name="Song W."/>
            <person name="Jiang J."/>
            <person name="Jackson S.A."/>
            <person name="Wing R.A."/>
            <person name="Wang J."/>
            <person name="Chen M."/>
        </authorList>
    </citation>
    <scope>NUCLEOTIDE SEQUENCE [LARGE SCALE GENOMIC DNA]</scope>
    <source>
        <strain evidence="2">cv. IRGC 101232</strain>
    </source>
</reference>
<feature type="transmembrane region" description="Helical" evidence="1">
    <location>
        <begin position="76"/>
        <end position="102"/>
    </location>
</feature>
<feature type="transmembrane region" description="Helical" evidence="1">
    <location>
        <begin position="48"/>
        <end position="70"/>
    </location>
</feature>
<proteinExistence type="predicted"/>
<reference evidence="2" key="2">
    <citation type="submission" date="2013-04" db="UniProtKB">
        <authorList>
            <consortium name="EnsemblPlants"/>
        </authorList>
    </citation>
    <scope>IDENTIFICATION</scope>
</reference>
<evidence type="ECO:0000256" key="1">
    <source>
        <dbReference type="SAM" id="Phobius"/>
    </source>
</evidence>
<keyword evidence="3" id="KW-1185">Reference proteome</keyword>
<dbReference type="Gramene" id="OB07G19950.1">
    <property type="protein sequence ID" value="OB07G19950.1"/>
    <property type="gene ID" value="OB07G19950"/>
</dbReference>
<dbReference type="HOGENOM" id="CLU_2044089_0_0_1"/>
<name>J3MKR3_ORYBR</name>
<evidence type="ECO:0000313" key="2">
    <source>
        <dbReference type="EnsemblPlants" id="OB07G19950.1"/>
    </source>
</evidence>
<accession>J3MKR3</accession>
<keyword evidence="1" id="KW-0812">Transmembrane</keyword>
<dbReference type="Proteomes" id="UP000006038">
    <property type="component" value="Chromosome 7"/>
</dbReference>
<keyword evidence="1" id="KW-0472">Membrane</keyword>
<protein>
    <submittedName>
        <fullName evidence="2">Uncharacterized protein</fullName>
    </submittedName>
</protein>
<organism evidence="2">
    <name type="scientific">Oryza brachyantha</name>
    <name type="common">malo sina</name>
    <dbReference type="NCBI Taxonomy" id="4533"/>
    <lineage>
        <taxon>Eukaryota</taxon>
        <taxon>Viridiplantae</taxon>
        <taxon>Streptophyta</taxon>
        <taxon>Embryophyta</taxon>
        <taxon>Tracheophyta</taxon>
        <taxon>Spermatophyta</taxon>
        <taxon>Magnoliopsida</taxon>
        <taxon>Liliopsida</taxon>
        <taxon>Poales</taxon>
        <taxon>Poaceae</taxon>
        <taxon>BOP clade</taxon>
        <taxon>Oryzoideae</taxon>
        <taxon>Oryzeae</taxon>
        <taxon>Oryzinae</taxon>
        <taxon>Oryza</taxon>
    </lineage>
</organism>
<dbReference type="EnsemblPlants" id="OB07G19950.1">
    <property type="protein sequence ID" value="OB07G19950.1"/>
    <property type="gene ID" value="OB07G19950"/>
</dbReference>
<sequence length="121" mass="13450">MRNRLGRMEEMKEWAPALDGGCKKAVASKVGLRWGPHPLLSLLPSISYNFPLCLSFLFFFPFSSLFFRLLNLFSFLLPHSISCLSLLSFLSLLSHFISLLSLTRRRQGGDRGGGGLAGGEE</sequence>